<accession>A0A239EXF7</accession>
<keyword evidence="2" id="KW-0282">Flagellum</keyword>
<dbReference type="AlphaFoldDB" id="A0A239EXF7"/>
<gene>
    <name evidence="2" type="ORF">SAMN05446037_101181</name>
</gene>
<protein>
    <submittedName>
        <fullName evidence="2">Flagellar operon protein TIGR03826</fullName>
    </submittedName>
</protein>
<keyword evidence="2" id="KW-0969">Cilium</keyword>
<dbReference type="OrthoDB" id="1739831at2"/>
<proteinExistence type="predicted"/>
<dbReference type="NCBIfam" id="TIGR03826">
    <property type="entry name" value="YvyF"/>
    <property type="match status" value="1"/>
</dbReference>
<dbReference type="Proteomes" id="UP000198304">
    <property type="component" value="Unassembled WGS sequence"/>
</dbReference>
<dbReference type="InterPro" id="IPR022258">
    <property type="entry name" value="Flagellar_operon_YvyF"/>
</dbReference>
<keyword evidence="2" id="KW-0966">Cell projection</keyword>
<dbReference type="RefSeq" id="WP_089283257.1">
    <property type="nucleotide sequence ID" value="NZ_FZOJ01000011.1"/>
</dbReference>
<feature type="region of interest" description="Disordered" evidence="1">
    <location>
        <begin position="112"/>
        <end position="141"/>
    </location>
</feature>
<organism evidence="2 3">
    <name type="scientific">Anaerovirgula multivorans</name>
    <dbReference type="NCBI Taxonomy" id="312168"/>
    <lineage>
        <taxon>Bacteria</taxon>
        <taxon>Bacillati</taxon>
        <taxon>Bacillota</taxon>
        <taxon>Clostridia</taxon>
        <taxon>Peptostreptococcales</taxon>
        <taxon>Natronincolaceae</taxon>
        <taxon>Anaerovirgula</taxon>
    </lineage>
</organism>
<name>A0A239EXF7_9FIRM</name>
<dbReference type="EMBL" id="FZOJ01000011">
    <property type="protein sequence ID" value="SNS49299.1"/>
    <property type="molecule type" value="Genomic_DNA"/>
</dbReference>
<evidence type="ECO:0000313" key="3">
    <source>
        <dbReference type="Proteomes" id="UP000198304"/>
    </source>
</evidence>
<evidence type="ECO:0000256" key="1">
    <source>
        <dbReference type="SAM" id="MobiDB-lite"/>
    </source>
</evidence>
<reference evidence="3" key="1">
    <citation type="submission" date="2017-06" db="EMBL/GenBank/DDBJ databases">
        <authorList>
            <person name="Varghese N."/>
            <person name="Submissions S."/>
        </authorList>
    </citation>
    <scope>NUCLEOTIDE SEQUENCE [LARGE SCALE GENOMIC DNA]</scope>
    <source>
        <strain evidence="3">SCA</strain>
    </source>
</reference>
<feature type="compositionally biased region" description="Basic and acidic residues" evidence="1">
    <location>
        <begin position="115"/>
        <end position="124"/>
    </location>
</feature>
<evidence type="ECO:0000313" key="2">
    <source>
        <dbReference type="EMBL" id="SNS49299.1"/>
    </source>
</evidence>
<sequence>MELRNCEKCGRTFAYTGSNFCSRCSNESEEEDFKKVKNYLYDHSGATIVEVSEATEVSEKQILKFLRENRIEIREEDNILLDCERCGTAIRSGRFCESCTVKLQKEFSKVLQPNTKEKEREKPRKTNRTHKMFIAERKKNN</sequence>
<keyword evidence="3" id="KW-1185">Reference proteome</keyword>